<dbReference type="InterPro" id="IPR001509">
    <property type="entry name" value="Epimerase_deHydtase"/>
</dbReference>
<dbReference type="NCBIfam" id="TIGR01777">
    <property type="entry name" value="yfcH"/>
    <property type="match status" value="1"/>
</dbReference>
<dbReference type="Pfam" id="PF01370">
    <property type="entry name" value="Epimerase"/>
    <property type="match status" value="1"/>
</dbReference>
<dbReference type="Proteomes" id="UP001501570">
    <property type="component" value="Unassembled WGS sequence"/>
</dbReference>
<dbReference type="PANTHER" id="PTHR11092:SF0">
    <property type="entry name" value="EPIMERASE FAMILY PROTEIN SDR39U1"/>
    <property type="match status" value="1"/>
</dbReference>
<accession>A0ABP9RS44</accession>
<feature type="domain" description="NAD-dependent epimerase/dehydratase" evidence="2">
    <location>
        <begin position="3"/>
        <end position="215"/>
    </location>
</feature>
<reference evidence="5" key="1">
    <citation type="journal article" date="2019" name="Int. J. Syst. Evol. Microbiol.">
        <title>The Global Catalogue of Microorganisms (GCM) 10K type strain sequencing project: providing services to taxonomists for standard genome sequencing and annotation.</title>
        <authorList>
            <consortium name="The Broad Institute Genomics Platform"/>
            <consortium name="The Broad Institute Genome Sequencing Center for Infectious Disease"/>
            <person name="Wu L."/>
            <person name="Ma J."/>
        </authorList>
    </citation>
    <scope>NUCLEOTIDE SEQUENCE [LARGE SCALE GENOMIC DNA]</scope>
    <source>
        <strain evidence="5">JCM 18304</strain>
    </source>
</reference>
<dbReference type="EMBL" id="BAABJQ010000006">
    <property type="protein sequence ID" value="GAA5184143.1"/>
    <property type="molecule type" value="Genomic_DNA"/>
</dbReference>
<dbReference type="Pfam" id="PF08338">
    <property type="entry name" value="DUF1731"/>
    <property type="match status" value="1"/>
</dbReference>
<comment type="similarity">
    <text evidence="1">Belongs to the NAD(P)-dependent epimerase/dehydratase family. SDR39U1 subfamily.</text>
</comment>
<evidence type="ECO:0000313" key="5">
    <source>
        <dbReference type="Proteomes" id="UP001501570"/>
    </source>
</evidence>
<dbReference type="PANTHER" id="PTHR11092">
    <property type="entry name" value="SUGAR NUCLEOTIDE EPIMERASE RELATED"/>
    <property type="match status" value="1"/>
</dbReference>
<dbReference type="SUPFAM" id="SSF51735">
    <property type="entry name" value="NAD(P)-binding Rossmann-fold domains"/>
    <property type="match status" value="1"/>
</dbReference>
<proteinExistence type="inferred from homology"/>
<dbReference type="Gene3D" id="3.40.50.720">
    <property type="entry name" value="NAD(P)-binding Rossmann-like Domain"/>
    <property type="match status" value="1"/>
</dbReference>
<evidence type="ECO:0000256" key="1">
    <source>
        <dbReference type="ARBA" id="ARBA00009353"/>
    </source>
</evidence>
<sequence>MRIIIGGASGFIGKPLVKRLGESGHDVVRLVRREPNGPTEVGWRPNQGELDPGVLDGADAVINLAGVGVGDQRWNDQFKKLLRSSRINATSTIAKAVAAARVPPRVLINASAVGYYGDTGDDEVEESAPPGSSFLARLCVSWEAATAPAQDAGVRVVCLRSGVILGPGGGYLKPMMPLFRIGLGGRLGSGRQWIPWVSLVDELSAIEFLLRTEVAGAVNLTGVAPVRNAEFTRTLARVLGRPALLPVPAPVLRVAAGEFANEAVASQRVLPGALRAAEFRYEHRDLETALRWVVGK</sequence>
<evidence type="ECO:0000313" key="4">
    <source>
        <dbReference type="EMBL" id="GAA5184143.1"/>
    </source>
</evidence>
<dbReference type="RefSeq" id="WP_345629081.1">
    <property type="nucleotide sequence ID" value="NZ_BAABJQ010000006.1"/>
</dbReference>
<dbReference type="InterPro" id="IPR013549">
    <property type="entry name" value="DUF1731"/>
</dbReference>
<dbReference type="InterPro" id="IPR010099">
    <property type="entry name" value="SDR39U1"/>
</dbReference>
<evidence type="ECO:0000259" key="3">
    <source>
        <dbReference type="Pfam" id="PF08338"/>
    </source>
</evidence>
<keyword evidence="5" id="KW-1185">Reference proteome</keyword>
<protein>
    <submittedName>
        <fullName evidence="4">TIGR01777 family oxidoreductase</fullName>
    </submittedName>
</protein>
<name>A0ABP9RS44_9ACTN</name>
<evidence type="ECO:0000259" key="2">
    <source>
        <dbReference type="Pfam" id="PF01370"/>
    </source>
</evidence>
<organism evidence="4 5">
    <name type="scientific">Rugosimonospora acidiphila</name>
    <dbReference type="NCBI Taxonomy" id="556531"/>
    <lineage>
        <taxon>Bacteria</taxon>
        <taxon>Bacillati</taxon>
        <taxon>Actinomycetota</taxon>
        <taxon>Actinomycetes</taxon>
        <taxon>Micromonosporales</taxon>
        <taxon>Micromonosporaceae</taxon>
        <taxon>Rugosimonospora</taxon>
    </lineage>
</organism>
<gene>
    <name evidence="4" type="ORF">GCM10023322_24950</name>
</gene>
<comment type="caution">
    <text evidence="4">The sequence shown here is derived from an EMBL/GenBank/DDBJ whole genome shotgun (WGS) entry which is preliminary data.</text>
</comment>
<dbReference type="InterPro" id="IPR036291">
    <property type="entry name" value="NAD(P)-bd_dom_sf"/>
</dbReference>
<feature type="domain" description="DUF1731" evidence="3">
    <location>
        <begin position="247"/>
        <end position="293"/>
    </location>
</feature>